<evidence type="ECO:0000256" key="5">
    <source>
        <dbReference type="SAM" id="Phobius"/>
    </source>
</evidence>
<dbReference type="PROSITE" id="PS51132">
    <property type="entry name" value="OLF"/>
    <property type="match status" value="1"/>
</dbReference>
<evidence type="ECO:0000256" key="4">
    <source>
        <dbReference type="SAM" id="MobiDB-lite"/>
    </source>
</evidence>
<dbReference type="InParanoid" id="A0A674BFQ3"/>
<dbReference type="KEGG" id="stru:115203364"/>
<dbReference type="InterPro" id="IPR050605">
    <property type="entry name" value="Olfactomedin-like_domain"/>
</dbReference>
<feature type="compositionally biased region" description="Gly residues" evidence="4">
    <location>
        <begin position="114"/>
        <end position="123"/>
    </location>
</feature>
<comment type="caution">
    <text evidence="3">Lacks conserved residue(s) required for the propagation of feature annotation.</text>
</comment>
<dbReference type="OrthoDB" id="8397025at2759"/>
<keyword evidence="8" id="KW-1185">Reference proteome</keyword>
<dbReference type="AlphaFoldDB" id="A0A674BFQ3"/>
<dbReference type="Ensembl" id="ENSSTUT00000074640.1">
    <property type="protein sequence ID" value="ENSSTUP00000070280.1"/>
    <property type="gene ID" value="ENSSTUG00000030849.1"/>
</dbReference>
<dbReference type="GO" id="GO:0005615">
    <property type="term" value="C:extracellular space"/>
    <property type="evidence" value="ECO:0007669"/>
    <property type="project" value="TreeGrafter"/>
</dbReference>
<organism evidence="7 8">
    <name type="scientific">Salmo trutta</name>
    <name type="common">Brown trout</name>
    <dbReference type="NCBI Taxonomy" id="8032"/>
    <lineage>
        <taxon>Eukaryota</taxon>
        <taxon>Metazoa</taxon>
        <taxon>Chordata</taxon>
        <taxon>Craniata</taxon>
        <taxon>Vertebrata</taxon>
        <taxon>Euteleostomi</taxon>
        <taxon>Actinopterygii</taxon>
        <taxon>Neopterygii</taxon>
        <taxon>Teleostei</taxon>
        <taxon>Protacanthopterygii</taxon>
        <taxon>Salmoniformes</taxon>
        <taxon>Salmonidae</taxon>
        <taxon>Salmoninae</taxon>
        <taxon>Salmo</taxon>
    </lineage>
</organism>
<reference evidence="7" key="2">
    <citation type="submission" date="2025-09" db="UniProtKB">
        <authorList>
            <consortium name="Ensembl"/>
        </authorList>
    </citation>
    <scope>IDENTIFICATION</scope>
</reference>
<dbReference type="GO" id="GO:0007165">
    <property type="term" value="P:signal transduction"/>
    <property type="evidence" value="ECO:0007669"/>
    <property type="project" value="TreeGrafter"/>
</dbReference>
<dbReference type="Pfam" id="PF02191">
    <property type="entry name" value="OLF"/>
    <property type="match status" value="1"/>
</dbReference>
<proteinExistence type="predicted"/>
<dbReference type="InterPro" id="IPR008160">
    <property type="entry name" value="Collagen"/>
</dbReference>
<dbReference type="GeneID" id="115203364"/>
<feature type="domain" description="Olfactomedin-like" evidence="6">
    <location>
        <begin position="560"/>
        <end position="804"/>
    </location>
</feature>
<dbReference type="PANTHER" id="PTHR23192">
    <property type="entry name" value="OLFACTOMEDIN-RELATED"/>
    <property type="match status" value="1"/>
</dbReference>
<feature type="region of interest" description="Disordered" evidence="4">
    <location>
        <begin position="114"/>
        <end position="145"/>
    </location>
</feature>
<comment type="subcellular location">
    <subcellularLocation>
        <location evidence="1">Secreted</location>
    </subcellularLocation>
</comment>
<evidence type="ECO:0000256" key="3">
    <source>
        <dbReference type="PROSITE-ProRule" id="PRU00446"/>
    </source>
</evidence>
<keyword evidence="5" id="KW-1133">Transmembrane helix</keyword>
<feature type="compositionally biased region" description="Low complexity" evidence="4">
    <location>
        <begin position="422"/>
        <end position="431"/>
    </location>
</feature>
<dbReference type="PANTHER" id="PTHR23192:SF85">
    <property type="entry name" value="GLIOMEDIN"/>
    <property type="match status" value="1"/>
</dbReference>
<sequence length="806" mass="88039">MLKLVADSRKRGDGRGIGGCEMLPSRPSLSVPLWVIIYGTCALALVNTVALLVLLVQQNQLWSRVELTEARLEEVEQSSVVEFFQEVPRGGVAAGDAGRLAELRGGPGWLAGLRGGGAGGGERGLGKEQREQGEYQYSRNKRSRELERELRQELKEELRLELRELNHQESQELPQDVTQGLHQGQEVTQGLHQGQEVTQGLDQGQEVTQGLHQGQEVTQGLDQGQEVTQGLHQGQEVTQGLHQGQEVTQGLDQGQEVTQGLHQGQEVTQGLHQGQEVTQGLDQGQEVTQGLDQGQEVTQGLDQGQEVTQGLHQGQETGRGGLDTGEEVHPELREELHHGLREKMDKEMDKEMGKEMGKKMRHELNHKHRKTKGFQKTEIQDDMMMMMTYSMVPVKVLLDICNSTKGVCIAGPPGPPGPPGLPGLNGLPGHNGTEGIPGLDGLPGADGKRGKRGEKGEPGKKGDRGDPGSAGENTQSSNDVILEGPPGPAGPPGTPGPIGPPGPPGPQGPQGPPRNRSHRANLPIHAAQTLDPSHAIPNDGTLSAKEAGKLQEIPLNKKNECIIKSLINPRNVSKMESTFGTWMKDTAVLNDKRIWVAEHFSGRTVKEYKSITSFQNATSEVIDGRKFYQGCGHAVHNGSFYYHIAGTTNLARFDLQSKRLHTLAIDNALYHNLSYLFYNSKTYFKLAADENGLWLIFASSLDDSIMVAQLDLKSFSVTSYINTTYPRTKAGNAFVACGVLYVTDTKDTRVTFTFDLLKGKPVNVTFDLRSPGGVLAMLSYSPNDRHLYVWDQSYVKLYVVHFISDD</sequence>
<evidence type="ECO:0000256" key="1">
    <source>
        <dbReference type="ARBA" id="ARBA00004613"/>
    </source>
</evidence>
<feature type="compositionally biased region" description="Pro residues" evidence="4">
    <location>
        <begin position="485"/>
        <end position="512"/>
    </location>
</feature>
<keyword evidence="5" id="KW-0472">Membrane</keyword>
<dbReference type="InterPro" id="IPR003112">
    <property type="entry name" value="Olfac-like_dom"/>
</dbReference>
<accession>A0A674BFQ3</accession>
<evidence type="ECO:0000256" key="2">
    <source>
        <dbReference type="ARBA" id="ARBA00022525"/>
    </source>
</evidence>
<dbReference type="SUPFAM" id="SSF63829">
    <property type="entry name" value="Calcium-dependent phosphotriesterase"/>
    <property type="match status" value="1"/>
</dbReference>
<protein>
    <submittedName>
        <fullName evidence="7">Gliomedin</fullName>
    </submittedName>
</protein>
<name>A0A674BFQ3_SALTR</name>
<feature type="transmembrane region" description="Helical" evidence="5">
    <location>
        <begin position="31"/>
        <end position="56"/>
    </location>
</feature>
<keyword evidence="2" id="KW-0964">Secreted</keyword>
<dbReference type="OMA" id="SHAIPND"/>
<evidence type="ECO:0000259" key="6">
    <source>
        <dbReference type="PROSITE" id="PS51132"/>
    </source>
</evidence>
<dbReference type="SMART" id="SM00284">
    <property type="entry name" value="OLF"/>
    <property type="match status" value="1"/>
</dbReference>
<gene>
    <name evidence="7" type="primary">LOC115203364</name>
</gene>
<feature type="compositionally biased region" description="Pro residues" evidence="4">
    <location>
        <begin position="412"/>
        <end position="421"/>
    </location>
</feature>
<dbReference type="GO" id="GO:0009986">
    <property type="term" value="C:cell surface"/>
    <property type="evidence" value="ECO:0007669"/>
    <property type="project" value="TreeGrafter"/>
</dbReference>
<keyword evidence="5" id="KW-0812">Transmembrane</keyword>
<evidence type="ECO:0000313" key="7">
    <source>
        <dbReference type="Ensembl" id="ENSSTUP00000070280.1"/>
    </source>
</evidence>
<evidence type="ECO:0000313" key="8">
    <source>
        <dbReference type="Proteomes" id="UP000472277"/>
    </source>
</evidence>
<feature type="compositionally biased region" description="Basic and acidic residues" evidence="4">
    <location>
        <begin position="124"/>
        <end position="133"/>
    </location>
</feature>
<feature type="compositionally biased region" description="Basic and acidic residues" evidence="4">
    <location>
        <begin position="453"/>
        <end position="466"/>
    </location>
</feature>
<feature type="region of interest" description="Disordered" evidence="4">
    <location>
        <begin position="412"/>
        <end position="519"/>
    </location>
</feature>
<dbReference type="Proteomes" id="UP000472277">
    <property type="component" value="Chromosome 12"/>
</dbReference>
<reference evidence="7" key="1">
    <citation type="submission" date="2025-08" db="UniProtKB">
        <authorList>
            <consortium name="Ensembl"/>
        </authorList>
    </citation>
    <scope>IDENTIFICATION</scope>
</reference>
<dbReference type="GeneTree" id="ENSGT00940000158020"/>
<dbReference type="Pfam" id="PF01391">
    <property type="entry name" value="Collagen"/>
    <property type="match status" value="1"/>
</dbReference>
<dbReference type="RefSeq" id="XP_029623858.1">
    <property type="nucleotide sequence ID" value="XM_029767998.1"/>
</dbReference>